<feature type="domain" description="Transglutaminase-like" evidence="2">
    <location>
        <begin position="477"/>
        <end position="554"/>
    </location>
</feature>
<dbReference type="Proteomes" id="UP001224122">
    <property type="component" value="Unassembled WGS sequence"/>
</dbReference>
<evidence type="ECO:0000313" key="4">
    <source>
        <dbReference type="Proteomes" id="UP001224122"/>
    </source>
</evidence>
<dbReference type="InterPro" id="IPR021878">
    <property type="entry name" value="TgpA_N"/>
</dbReference>
<dbReference type="SMART" id="SM00460">
    <property type="entry name" value="TGc"/>
    <property type="match status" value="1"/>
</dbReference>
<feature type="transmembrane region" description="Helical" evidence="1">
    <location>
        <begin position="112"/>
        <end position="130"/>
    </location>
</feature>
<evidence type="ECO:0000259" key="2">
    <source>
        <dbReference type="SMART" id="SM00460"/>
    </source>
</evidence>
<gene>
    <name evidence="3" type="ORF">J2S10_005427</name>
</gene>
<dbReference type="SUPFAM" id="SSF54001">
    <property type="entry name" value="Cysteine proteinases"/>
    <property type="match status" value="1"/>
</dbReference>
<feature type="transmembrane region" description="Helical" evidence="1">
    <location>
        <begin position="162"/>
        <end position="182"/>
    </location>
</feature>
<evidence type="ECO:0000256" key="1">
    <source>
        <dbReference type="SAM" id="Phobius"/>
    </source>
</evidence>
<name>A0ABT9Y390_9BACI</name>
<dbReference type="InterPro" id="IPR025403">
    <property type="entry name" value="TgpA-like_C"/>
</dbReference>
<evidence type="ECO:0000313" key="3">
    <source>
        <dbReference type="EMBL" id="MDQ0202196.1"/>
    </source>
</evidence>
<comment type="caution">
    <text evidence="3">The sequence shown here is derived from an EMBL/GenBank/DDBJ whole genome shotgun (WGS) entry which is preliminary data.</text>
</comment>
<dbReference type="InterPro" id="IPR002931">
    <property type="entry name" value="Transglutaminase-like"/>
</dbReference>
<dbReference type="Pfam" id="PF01841">
    <property type="entry name" value="Transglut_core"/>
    <property type="match status" value="1"/>
</dbReference>
<keyword evidence="4" id="KW-1185">Reference proteome</keyword>
<accession>A0ABT9Y390</accession>
<reference evidence="3 4" key="1">
    <citation type="submission" date="2023-07" db="EMBL/GenBank/DDBJ databases">
        <title>Genomic Encyclopedia of Type Strains, Phase IV (KMG-IV): sequencing the most valuable type-strain genomes for metagenomic binning, comparative biology and taxonomic classification.</title>
        <authorList>
            <person name="Goeker M."/>
        </authorList>
    </citation>
    <scope>NUCLEOTIDE SEQUENCE [LARGE SCALE GENOMIC DNA]</scope>
    <source>
        <strain evidence="3 4">DSM 27594</strain>
    </source>
</reference>
<keyword evidence="1" id="KW-1133">Transmembrane helix</keyword>
<feature type="transmembrane region" description="Helical" evidence="1">
    <location>
        <begin position="194"/>
        <end position="215"/>
    </location>
</feature>
<protein>
    <recommendedName>
        <fullName evidence="2">Transglutaminase-like domain-containing protein</fullName>
    </recommendedName>
</protein>
<feature type="transmembrane region" description="Helical" evidence="1">
    <location>
        <begin position="620"/>
        <end position="639"/>
    </location>
</feature>
<dbReference type="PANTHER" id="PTHR42736:SF1">
    <property type="entry name" value="PROTEIN-GLUTAMINE GAMMA-GLUTAMYLTRANSFERASE"/>
    <property type="match status" value="1"/>
</dbReference>
<dbReference type="RefSeq" id="WP_307414179.1">
    <property type="nucleotide sequence ID" value="NZ_JAUSTW010000018.1"/>
</dbReference>
<feature type="transmembrane region" description="Helical" evidence="1">
    <location>
        <begin position="58"/>
        <end position="74"/>
    </location>
</feature>
<sequence length="740" mass="86129">MKRNFPTFLLYAFAFLLLWEWLRPIRQLTNTGHMETFVLFLLISVLSYFLRIKWIWKFLINLMYIMVSINRLYYKEGFFHLSWLQSFFSDFKNNMVLLFARNVEDLSNELRTFLFFVLLWLMVYLINYWLLNRRRIFIFFFMTLVYITVLDTFTPYNAKAAVVRTVVFGFTLMGMLTFYRILAKENVDSEHSSARKWMVPLLVMIALSVLVGITAPKAAPVWPDPVPYLQAANSKSDRNGKSGPQRIGYGTNDSALGGPFIGDNKPVFTTEAEEKNYWMVETKDAYTGKGWISSGATTVPFREGDLVPVSSFPETVETKKETARVVVYNHLQSNHIMYPQGIQKILKTSPVNSKGNLFELENPNERILYYDSRHQPVMPNMYLLEFVIPIYKAADLIKTTAVDYSLVRPEFIKKYTQLPKELPLRVKQLAKQITAGKNNWFDKAKAVESYFSSSDYTYDQKNVAVPGAHVDYVDQFLFDTKRGYCDNFSTSMAVMLRTLGIPTRWVKGYTGGELINKSQTDPSLQLYRITNNNAHSWVEVFFPNQGWVPFEPTKGFSNDVIIHSSGAAEQKPAINQQTTPAPVKKPQQNLLEDTQSSKVAKKSANSKTLWKQTTALINNYWKRVLFILVLIAAVVGILYRIRGKWFPYFLLLKYRLKRKDENVEFAYLVLLDQLNRYGLKRKENQTLRSYAGYIDTFFSTREMTRLTAKYEQYLYHRELPHGTWKDVRKLWENLIKKTIA</sequence>
<dbReference type="Pfam" id="PF13559">
    <property type="entry name" value="DUF4129"/>
    <property type="match status" value="1"/>
</dbReference>
<proteinExistence type="predicted"/>
<dbReference type="InterPro" id="IPR038765">
    <property type="entry name" value="Papain-like_cys_pep_sf"/>
</dbReference>
<feature type="transmembrane region" description="Helical" evidence="1">
    <location>
        <begin position="34"/>
        <end position="51"/>
    </location>
</feature>
<dbReference type="InterPro" id="IPR052901">
    <property type="entry name" value="Bact_TGase-like"/>
</dbReference>
<keyword evidence="1" id="KW-0812">Transmembrane</keyword>
<dbReference type="Pfam" id="PF11992">
    <property type="entry name" value="TgpA_N"/>
    <property type="match status" value="1"/>
</dbReference>
<dbReference type="PANTHER" id="PTHR42736">
    <property type="entry name" value="PROTEIN-GLUTAMINE GAMMA-GLUTAMYLTRANSFERASE"/>
    <property type="match status" value="1"/>
</dbReference>
<dbReference type="EMBL" id="JAUSTW010000018">
    <property type="protein sequence ID" value="MDQ0202196.1"/>
    <property type="molecule type" value="Genomic_DNA"/>
</dbReference>
<dbReference type="Gene3D" id="3.10.620.30">
    <property type="match status" value="1"/>
</dbReference>
<keyword evidence="1" id="KW-0472">Membrane</keyword>
<organism evidence="3 4">
    <name type="scientific">Neobacillus ginsengisoli</name>
    <dbReference type="NCBI Taxonomy" id="904295"/>
    <lineage>
        <taxon>Bacteria</taxon>
        <taxon>Bacillati</taxon>
        <taxon>Bacillota</taxon>
        <taxon>Bacilli</taxon>
        <taxon>Bacillales</taxon>
        <taxon>Bacillaceae</taxon>
        <taxon>Neobacillus</taxon>
    </lineage>
</organism>
<feature type="transmembrane region" description="Helical" evidence="1">
    <location>
        <begin position="137"/>
        <end position="156"/>
    </location>
</feature>